<comment type="similarity">
    <text evidence="1">Belongs to the protease inhibitor I39 (alpha-2-macroglobulin) family. Bacterial alpha-2-macroglobulin subfamily.</text>
</comment>
<evidence type="ECO:0000256" key="5">
    <source>
        <dbReference type="SAM" id="MobiDB-lite"/>
    </source>
</evidence>
<dbReference type="GO" id="GO:0005615">
    <property type="term" value="C:extracellular space"/>
    <property type="evidence" value="ECO:0007669"/>
    <property type="project" value="InterPro"/>
</dbReference>
<dbReference type="InterPro" id="IPR003609">
    <property type="entry name" value="Pan_app"/>
</dbReference>
<dbReference type="Pfam" id="PF17973">
    <property type="entry name" value="bMG10"/>
    <property type="match status" value="1"/>
</dbReference>
<keyword evidence="3" id="KW-0677">Repeat</keyword>
<dbReference type="InterPro" id="IPR021868">
    <property type="entry name" value="Alpha_2_Macroglob_MG3"/>
</dbReference>
<dbReference type="InterPro" id="IPR041246">
    <property type="entry name" value="Bact_MG10"/>
</dbReference>
<feature type="signal peptide" evidence="6">
    <location>
        <begin position="1"/>
        <end position="34"/>
    </location>
</feature>
<dbReference type="InterPro" id="IPR041462">
    <property type="entry name" value="Bact_A2M_MG6"/>
</dbReference>
<dbReference type="InterPro" id="IPR047565">
    <property type="entry name" value="Alpha-macroglob_thiol-ester_cl"/>
</dbReference>
<dbReference type="RefSeq" id="WP_242008087.1">
    <property type="nucleotide sequence ID" value="NZ_VLKU01000006.1"/>
</dbReference>
<dbReference type="SMART" id="SM01359">
    <property type="entry name" value="A2M_N_2"/>
    <property type="match status" value="1"/>
</dbReference>
<feature type="domain" description="Alpha-2-macroglobulin" evidence="8">
    <location>
        <begin position="1182"/>
        <end position="1270"/>
    </location>
</feature>
<dbReference type="InterPro" id="IPR002890">
    <property type="entry name" value="MG2"/>
</dbReference>
<evidence type="ECO:0000313" key="10">
    <source>
        <dbReference type="Proteomes" id="UP000316225"/>
    </source>
</evidence>
<dbReference type="Pfam" id="PF07703">
    <property type="entry name" value="A2M_BRD"/>
    <property type="match status" value="1"/>
</dbReference>
<dbReference type="Gene3D" id="3.50.4.10">
    <property type="entry name" value="Hepatocyte Growth Factor"/>
    <property type="match status" value="1"/>
</dbReference>
<feature type="region of interest" description="Disordered" evidence="5">
    <location>
        <begin position="1156"/>
        <end position="1176"/>
    </location>
</feature>
<dbReference type="InterPro" id="IPR011626">
    <property type="entry name" value="Alpha-macroglobulin_TED"/>
</dbReference>
<dbReference type="InterPro" id="IPR011625">
    <property type="entry name" value="A2M_N_BRD"/>
</dbReference>
<gene>
    <name evidence="9" type="ORF">IQ24_02200</name>
</gene>
<name>A0A562NQ42_9RHOB</name>
<dbReference type="InterPro" id="IPR008930">
    <property type="entry name" value="Terpenoid_cyclase/PrenylTrfase"/>
</dbReference>
<dbReference type="GO" id="GO:0004866">
    <property type="term" value="F:endopeptidase inhibitor activity"/>
    <property type="evidence" value="ECO:0007669"/>
    <property type="project" value="InterPro"/>
</dbReference>
<dbReference type="Pfam" id="PF07678">
    <property type="entry name" value="TED_complement"/>
    <property type="match status" value="1"/>
</dbReference>
<dbReference type="CDD" id="cd01100">
    <property type="entry name" value="APPLE_Factor_XI_like"/>
    <property type="match status" value="1"/>
</dbReference>
<keyword evidence="4" id="KW-1015">Disulfide bond</keyword>
<dbReference type="Gene3D" id="1.50.10.20">
    <property type="match status" value="1"/>
</dbReference>
<evidence type="ECO:0000256" key="4">
    <source>
        <dbReference type="ARBA" id="ARBA00023157"/>
    </source>
</evidence>
<evidence type="ECO:0000256" key="6">
    <source>
        <dbReference type="SAM" id="SignalP"/>
    </source>
</evidence>
<dbReference type="EMBL" id="VLKU01000006">
    <property type="protein sequence ID" value="TWI33836.1"/>
    <property type="molecule type" value="Genomic_DNA"/>
</dbReference>
<dbReference type="InterPro" id="IPR001599">
    <property type="entry name" value="Macroglobln_a2"/>
</dbReference>
<dbReference type="Pfam" id="PF17972">
    <property type="entry name" value="bMG5"/>
    <property type="match status" value="1"/>
</dbReference>
<sequence>MAAFGWMRGTVRKALAIGGMSVLPLITGVAPATAQDQPVIPPKRVMLIANTDLPGGDLATILDIPLQSCIRACLDNDQCEALTFNDRSRACFPKGADAGARSPFTGAFSGLVVPASPDLLERAEARRKAAPFLTESDMSAAYDQARSIGGNNPPVDLPDDPQALASSYEISGDYNRAAAMLAMQVARDDLGSDWMNLARLRVSHGSAGSEESRSLAINAYLRSSEDALAGRALSLLSSSYEAADRNSDSLATIRLAAQLAPNDSAIADALEKSEARNGMRVVDSQVEADGRMPRFCASMSRELSTSVDYAQFLRLPAGDLTVEASGQRLCIEGLSHGADLQITLRKGLPSADGEVLAKDVDLKAYIRDRKPEVRFPGRGYVLPSTGDQRISMQTVNADEVALRLLKISDRNLIRAMSEDMFASPLDRWQVDYFSDQMARELWKGTATVAKPMGQNGLNTELTTSLAIPAEAGPLEPGIYILEAGLVGANAEETGLSTQWFVISDFGISTYSGTDGLTVVVRSLRDTSPKTGAEVALVSRSNEVLARAMTDDQGVAHFAPGLSLGKDGAAPALVSVADWQGEGAERAPRDMAFLSLSSPEFDLSDRGVEGLPPAPAMDLFVTTDRGAYRVGETVNATILTRDAEARALDNLPLTAKIIRPDGVELTTMAPQKVANGGSLLNWTIPGNAPRGSWRIELYAQTDAPALATARILVEDFLPERIDFTPALPEGPQRAGAELHVSLAARWLFGAPAANLPVEGSYRISPSRELSGLPGYLFGLQDDETQPVTDMLPGGFTDDQGNFETDITLPDATQLGARPASADIILNVREGAGRPVERTETRIVMPDAPVVGIRPLFEDLTVSEGSDARFNLIAVGPDMRPVDDKLVWQLNRLDVDYQWYSVDGSWDWERIVSRSRIDAGEVQSGQNGIEIDSRVDWGEYELVVKSTSGDSQSSVQFYAGWGASASGGTDTPDRLQVALDKPAYRTGETAEVRVESLFDGLGLVSVLSNRVVTLQTVALKTGDNTISLPVTDEWGAGVYVTVSAIRPIEGVTASDRTPVRGIGLAHAAVDPGDRKLTASLTAPAETRPRGMIPVTLKVEGAAPGEQINATIAAVDQGILNLTRFTPPDPSKHYFGQRRLGVALRDLYGRLILSTGAPDGALRQGGDASAASSPDAPPPTEKLMSWFSGPLVVGADGTVSVEVPVPDFNGEVRVMAVVWSQKAVGQADASVLVRDPVVMTVTAPAFLAPGDTAQVGLRLTHATGPAGEVGLSVAQTGGDSQLQLTLPQDKVTLAENAEARLSMPVTASGGEGLAQLRLTLTTPGGEQLTKDIAIPVALNEPDTQNQDRITIGPQQSMTVPATLTDGLLPGSLVTMAVGPYGRLDVAGALARLERYPYGCTEQLTSRAMPLLYLPRLSAIEGVPNDTTSNDGDLDKRLQDVIAQILTRQAANGGFGLWSADSGDLWLEAYVTDFLSRARSVGFKVPDQAFRMAIDNLRNRVNYATDPSAAYEYDNAALAYAAAVLARERAANIGDLRYYVDTAASAFKTPMAAANLGAALAAAGDQERADRMFREAREKLKLIEPEKQYYRSDYGTNLRDAAAVLALTTESHSQALDGLELASSIGAQLDLRSTNRWGLSTQESIWTILAANALSQDAPGIALNGVPLGQPVASLPDAASAQLSNPTDKPVEITLTATGKSIGPRAEGGKGYNITTRAYDMEGQAIDPKQLSLGTRFVVEVRVEPWKESSGGRLLVAVPLAAGWEIDNPNLLQGGDVAALDWLKDQPSTDMAEFRSDRFAASLTWTSDQPFSLAFIARAVTPGQFRLPSASVEDMYRPEYRSWNASATATVAP</sequence>
<feature type="chain" id="PRO_5021728229" description="Apple domain-containing protein" evidence="6">
    <location>
        <begin position="35"/>
        <end position="1849"/>
    </location>
</feature>
<dbReference type="PANTHER" id="PTHR40094:SF1">
    <property type="entry name" value="UBIQUITIN DOMAIN-CONTAINING PROTEIN"/>
    <property type="match status" value="1"/>
</dbReference>
<dbReference type="PANTHER" id="PTHR40094">
    <property type="entry name" value="ALPHA-2-MACROGLOBULIN HOMOLOG"/>
    <property type="match status" value="1"/>
</dbReference>
<evidence type="ECO:0000256" key="3">
    <source>
        <dbReference type="ARBA" id="ARBA00022737"/>
    </source>
</evidence>
<dbReference type="Pfam" id="PF17962">
    <property type="entry name" value="bMG6"/>
    <property type="match status" value="1"/>
</dbReference>
<feature type="domain" description="Alpha-2-macroglobulin bait region" evidence="7">
    <location>
        <begin position="973"/>
        <end position="1119"/>
    </location>
</feature>
<dbReference type="Pfam" id="PF01835">
    <property type="entry name" value="MG2"/>
    <property type="match status" value="1"/>
</dbReference>
<dbReference type="Pfam" id="PF00207">
    <property type="entry name" value="A2M"/>
    <property type="match status" value="1"/>
</dbReference>
<dbReference type="Proteomes" id="UP000316225">
    <property type="component" value="Unassembled WGS sequence"/>
</dbReference>
<dbReference type="InterPro" id="IPR026284">
    <property type="entry name" value="A2MG_proteobact"/>
</dbReference>
<dbReference type="SMART" id="SM01360">
    <property type="entry name" value="A2M"/>
    <property type="match status" value="1"/>
</dbReference>
<proteinExistence type="inferred from homology"/>
<dbReference type="SUPFAM" id="SSF48239">
    <property type="entry name" value="Terpenoid cyclases/Protein prenyltransferases"/>
    <property type="match status" value="1"/>
</dbReference>
<protein>
    <recommendedName>
        <fullName evidence="11">Apple domain-containing protein</fullName>
    </recommendedName>
</protein>
<dbReference type="SMART" id="SM01419">
    <property type="entry name" value="Thiol-ester_cl"/>
    <property type="match status" value="1"/>
</dbReference>
<evidence type="ECO:0000256" key="1">
    <source>
        <dbReference type="ARBA" id="ARBA00010556"/>
    </source>
</evidence>
<dbReference type="Pfam" id="PF00024">
    <property type="entry name" value="PAN_1"/>
    <property type="match status" value="1"/>
</dbReference>
<comment type="caution">
    <text evidence="9">The sequence shown here is derived from an EMBL/GenBank/DDBJ whole genome shotgun (WGS) entry which is preliminary data.</text>
</comment>
<evidence type="ECO:0000313" key="9">
    <source>
        <dbReference type="EMBL" id="TWI33836.1"/>
    </source>
</evidence>
<accession>A0A562NQ42</accession>
<evidence type="ECO:0000256" key="2">
    <source>
        <dbReference type="ARBA" id="ARBA00022729"/>
    </source>
</evidence>
<dbReference type="CDD" id="cd02891">
    <property type="entry name" value="A2M_like"/>
    <property type="match status" value="1"/>
</dbReference>
<dbReference type="Pfam" id="PF11974">
    <property type="entry name" value="bMG3"/>
    <property type="match status" value="1"/>
</dbReference>
<evidence type="ECO:0008006" key="11">
    <source>
        <dbReference type="Google" id="ProtNLM"/>
    </source>
</evidence>
<dbReference type="InterPro" id="IPR051802">
    <property type="entry name" value="YfhM-like"/>
</dbReference>
<reference evidence="9 10" key="1">
    <citation type="journal article" date="2015" name="Stand. Genomic Sci.">
        <title>Genomic Encyclopedia of Bacterial and Archaeal Type Strains, Phase III: the genomes of soil and plant-associated and newly described type strains.</title>
        <authorList>
            <person name="Whitman W.B."/>
            <person name="Woyke T."/>
            <person name="Klenk H.P."/>
            <person name="Zhou Y."/>
            <person name="Lilburn T.G."/>
            <person name="Beck B.J."/>
            <person name="De Vos P."/>
            <person name="Vandamme P."/>
            <person name="Eisen J.A."/>
            <person name="Garrity G."/>
            <person name="Hugenholtz P."/>
            <person name="Kyrpides N.C."/>
        </authorList>
    </citation>
    <scope>NUCLEOTIDE SEQUENCE [LARGE SCALE GENOMIC DNA]</scope>
    <source>
        <strain evidence="9 10">CGMCC 1.5364</strain>
    </source>
</reference>
<evidence type="ECO:0000259" key="7">
    <source>
        <dbReference type="SMART" id="SM01359"/>
    </source>
</evidence>
<dbReference type="InterPro" id="IPR000177">
    <property type="entry name" value="Apple"/>
</dbReference>
<dbReference type="InterPro" id="IPR041203">
    <property type="entry name" value="Bact_A2M_MG5"/>
</dbReference>
<dbReference type="GO" id="GO:0006508">
    <property type="term" value="P:proteolysis"/>
    <property type="evidence" value="ECO:0007669"/>
    <property type="project" value="InterPro"/>
</dbReference>
<keyword evidence="10" id="KW-1185">Reference proteome</keyword>
<dbReference type="Gene3D" id="2.60.40.1930">
    <property type="match status" value="1"/>
</dbReference>
<dbReference type="PIRSF" id="PIRSF038980">
    <property type="entry name" value="A2M_bac"/>
    <property type="match status" value="1"/>
</dbReference>
<organism evidence="9 10">
    <name type="scientific">Paracoccus sulfuroxidans</name>
    <dbReference type="NCBI Taxonomy" id="384678"/>
    <lineage>
        <taxon>Bacteria</taxon>
        <taxon>Pseudomonadati</taxon>
        <taxon>Pseudomonadota</taxon>
        <taxon>Alphaproteobacteria</taxon>
        <taxon>Rhodobacterales</taxon>
        <taxon>Paracoccaceae</taxon>
        <taxon>Paracoccus</taxon>
    </lineage>
</organism>
<keyword evidence="2 6" id="KW-0732">Signal</keyword>
<evidence type="ECO:0000259" key="8">
    <source>
        <dbReference type="SMART" id="SM01360"/>
    </source>
</evidence>